<organism evidence="2 3">
    <name type="scientific">Leucobacter viscericola</name>
    <dbReference type="NCBI Taxonomy" id="2714935"/>
    <lineage>
        <taxon>Bacteria</taxon>
        <taxon>Bacillati</taxon>
        <taxon>Actinomycetota</taxon>
        <taxon>Actinomycetes</taxon>
        <taxon>Micrococcales</taxon>
        <taxon>Microbacteriaceae</taxon>
        <taxon>Leucobacter</taxon>
    </lineage>
</organism>
<feature type="signal peptide" evidence="1">
    <location>
        <begin position="1"/>
        <end position="28"/>
    </location>
</feature>
<dbReference type="AlphaFoldDB" id="A0A6G7XH37"/>
<protein>
    <submittedName>
        <fullName evidence="2">Uncharacterized protein</fullName>
    </submittedName>
</protein>
<gene>
    <name evidence="2" type="ORF">G7068_11605</name>
</gene>
<keyword evidence="3" id="KW-1185">Reference proteome</keyword>
<dbReference type="EMBL" id="CP049863">
    <property type="protein sequence ID" value="QIK63759.1"/>
    <property type="molecule type" value="Genomic_DNA"/>
</dbReference>
<name>A0A6G7XH37_9MICO</name>
<reference evidence="2 3" key="1">
    <citation type="submission" date="2020-03" db="EMBL/GenBank/DDBJ databases">
        <title>Leucobacter sp. nov., isolated from beetles.</title>
        <authorList>
            <person name="Hyun D.-W."/>
            <person name="Bae J.-W."/>
        </authorList>
    </citation>
    <scope>NUCLEOTIDE SEQUENCE [LARGE SCALE GENOMIC DNA]</scope>
    <source>
        <strain evidence="2 3">HDW9C</strain>
    </source>
</reference>
<accession>A0A6G7XH37</accession>
<evidence type="ECO:0000313" key="3">
    <source>
        <dbReference type="Proteomes" id="UP000502677"/>
    </source>
</evidence>
<feature type="chain" id="PRO_5026065666" evidence="1">
    <location>
        <begin position="29"/>
        <end position="179"/>
    </location>
</feature>
<evidence type="ECO:0000313" key="2">
    <source>
        <dbReference type="EMBL" id="QIK63759.1"/>
    </source>
</evidence>
<evidence type="ECO:0000256" key="1">
    <source>
        <dbReference type="SAM" id="SignalP"/>
    </source>
</evidence>
<dbReference type="KEGG" id="lvi:G7068_11605"/>
<sequence length="179" mass="18391">MKRPFTVAIASGAAALALAASVATPAFASTVDSSVRSGVESSTPTPVTITAGPTDMTRTLVDGPTGTKTGISFFVSGYAQPGAQIKVQNETIAVAASDGYWFGNVQTDVTAGYEYGLPVAAKNPGGSWSYSSKNLTLRVTSGWFAWCGTHAGETDVSDVTWSPDGKPVANPRACFVTNS</sequence>
<proteinExistence type="predicted"/>
<dbReference type="RefSeq" id="WP_166292101.1">
    <property type="nucleotide sequence ID" value="NZ_CP049863.1"/>
</dbReference>
<keyword evidence="1" id="KW-0732">Signal</keyword>
<dbReference type="Proteomes" id="UP000502677">
    <property type="component" value="Chromosome"/>
</dbReference>